<feature type="region of interest" description="Disordered" evidence="11">
    <location>
        <begin position="1067"/>
        <end position="1095"/>
    </location>
</feature>
<evidence type="ECO:0000256" key="7">
    <source>
        <dbReference type="ARBA" id="ARBA00023006"/>
    </source>
</evidence>
<feature type="compositionally biased region" description="Acidic residues" evidence="11">
    <location>
        <begin position="534"/>
        <end position="543"/>
    </location>
</feature>
<evidence type="ECO:0000313" key="13">
    <source>
        <dbReference type="Proteomes" id="UP000471633"/>
    </source>
</evidence>
<organism evidence="12 13">
    <name type="scientific">Schistosoma haematobium</name>
    <name type="common">Blood fluke</name>
    <dbReference type="NCBI Taxonomy" id="6185"/>
    <lineage>
        <taxon>Eukaryota</taxon>
        <taxon>Metazoa</taxon>
        <taxon>Spiralia</taxon>
        <taxon>Lophotrochozoa</taxon>
        <taxon>Platyhelminthes</taxon>
        <taxon>Trematoda</taxon>
        <taxon>Digenea</taxon>
        <taxon>Strigeidida</taxon>
        <taxon>Schistosomatoidea</taxon>
        <taxon>Schistosomatidae</taxon>
        <taxon>Schistosoma</taxon>
    </lineage>
</organism>
<evidence type="ECO:0000256" key="3">
    <source>
        <dbReference type="ARBA" id="ARBA00018074"/>
    </source>
</evidence>
<dbReference type="PANTHER" id="PTHR13038">
    <property type="entry name" value="APG9 AUTOPHAGY 9"/>
    <property type="match status" value="1"/>
</dbReference>
<evidence type="ECO:0000256" key="2">
    <source>
        <dbReference type="ARBA" id="ARBA00006185"/>
    </source>
</evidence>
<dbReference type="InterPro" id="IPR007241">
    <property type="entry name" value="Autophagy-rel_prot_9"/>
</dbReference>
<comment type="function">
    <text evidence="10">Phospholipid scramblase involved in autophagy. Cycles between the preautophagosomal structure/phagophore assembly site (PAS) and the cytoplasmic vesicle pool and supplies membrane for the growing autophagosome. Lipid scramblase activity plays a key role in preautophagosomal structure/phagophore assembly by distributing the phospholipids that arrive through ATG2 from the cytoplasmic to the luminal leaflet of the bilayer, thereby driving autophagosomal membrane expansion.</text>
</comment>
<feature type="region of interest" description="Disordered" evidence="11">
    <location>
        <begin position="886"/>
        <end position="928"/>
    </location>
</feature>
<keyword evidence="9 10" id="KW-0472">Membrane</keyword>
<keyword evidence="13" id="KW-1185">Reference proteome</keyword>
<feature type="transmembrane region" description="Helical" evidence="10">
    <location>
        <begin position="119"/>
        <end position="141"/>
    </location>
</feature>
<dbReference type="GO" id="GO:0000422">
    <property type="term" value="P:autophagy of mitochondrion"/>
    <property type="evidence" value="ECO:0007669"/>
    <property type="project" value="TreeGrafter"/>
</dbReference>
<comment type="subcellular location">
    <subcellularLocation>
        <location evidence="1 10">Preautophagosomal structure membrane</location>
        <topology evidence="1 10">Multi-pass membrane protein</topology>
    </subcellularLocation>
</comment>
<dbReference type="GeneID" id="24589355"/>
<evidence type="ECO:0000256" key="1">
    <source>
        <dbReference type="ARBA" id="ARBA00004511"/>
    </source>
</evidence>
<feature type="transmembrane region" description="Helical" evidence="10">
    <location>
        <begin position="285"/>
        <end position="306"/>
    </location>
</feature>
<dbReference type="AlphaFoldDB" id="A0A922INH4"/>
<dbReference type="EMBL" id="AMPZ03000005">
    <property type="protein sequence ID" value="KAH9583522.1"/>
    <property type="molecule type" value="Genomic_DNA"/>
</dbReference>
<keyword evidence="5 10" id="KW-0812">Transmembrane</keyword>
<comment type="similarity">
    <text evidence="2 10">Belongs to the ATG9 family.</text>
</comment>
<dbReference type="RefSeq" id="XP_012793217.3">
    <property type="nucleotide sequence ID" value="XM_012937763.3"/>
</dbReference>
<dbReference type="GO" id="GO:0034045">
    <property type="term" value="C:phagophore assembly site membrane"/>
    <property type="evidence" value="ECO:0007669"/>
    <property type="project" value="UniProtKB-SubCell"/>
</dbReference>
<evidence type="ECO:0000256" key="6">
    <source>
        <dbReference type="ARBA" id="ARBA00022989"/>
    </source>
</evidence>
<comment type="caution">
    <text evidence="12">The sequence shown here is derived from an EMBL/GenBank/DDBJ whole genome shotgun (WGS) entry which is preliminary data.</text>
</comment>
<feature type="transmembrane region" description="Helical" evidence="10">
    <location>
        <begin position="62"/>
        <end position="82"/>
    </location>
</feature>
<dbReference type="Proteomes" id="UP000471633">
    <property type="component" value="Unassembled WGS sequence"/>
</dbReference>
<evidence type="ECO:0000256" key="11">
    <source>
        <dbReference type="SAM" id="MobiDB-lite"/>
    </source>
</evidence>
<evidence type="ECO:0000256" key="9">
    <source>
        <dbReference type="ARBA" id="ARBA00023136"/>
    </source>
</evidence>
<evidence type="ECO:0000256" key="4">
    <source>
        <dbReference type="ARBA" id="ARBA00022448"/>
    </source>
</evidence>
<feature type="compositionally biased region" description="Low complexity" evidence="11">
    <location>
        <begin position="730"/>
        <end position="739"/>
    </location>
</feature>
<feature type="region of interest" description="Disordered" evidence="11">
    <location>
        <begin position="957"/>
        <end position="981"/>
    </location>
</feature>
<accession>A0A922INH4</accession>
<keyword evidence="7 10" id="KW-0072">Autophagy</keyword>
<feature type="compositionally biased region" description="Polar residues" evidence="11">
    <location>
        <begin position="570"/>
        <end position="590"/>
    </location>
</feature>
<dbReference type="KEGG" id="shx:MS3_00007891"/>
<keyword evidence="6 10" id="KW-1133">Transmembrane helix</keyword>
<sequence>MFPVGQGKYECLVNEYDHSHPDPNLRGTQSFQNRKGAWDHIQNLDQFFSDIYKYHQSGGFTVILLAQILWLVKFIFVIFITIELSVCTRWSYLTNSSILVQSWTDVFQPPNQCWASLPFFASLLVVGSVITIIVQIIFVSIRLSRFWEIRRFCTYILNMPSSDVGLADLTWSEVQQRLLQSQCDFQFCAYKVNLDELDIYNRILRHKNYLIAMINQDIIPIRFRIPSSLNPQMVYLPDGYLLNLKLILFWTPWSPFHNYWQLRADYKWVTKRHELAVELATRIRILGLINLLMAPVIFIAQLVTFICAHAERFRYQPSTFFGRRWSNYARLYLRHFNELQHEFETRLKQAYIPASRYLDSFVSRPLTVLAESGAFIFGGASVAFFIAGLIREQMIHLPGYLAILVGGGLLARSCLSLIPDENMVYCPRNLLVSTLMRIHYMPDHWKEQAGTHQVRSEFSQLFQYRMVGLLEELFSPIITPLILIFILPNHTLEVVDFLRNYTVEVPGVGDVCSFAQLDIRRHGDPMWQPNTESSGDDQSETDNDDHTNAIHSCSRKTIRSSKRAEEITPAYNSNEQNENTAQTNHGDSIQHSAAGGKIELSLMHFHLTNPSWRLPPDGLAYLKSIRNQALLDLQQQQQHLEQFQDSCKNNTQTSKITSQPTSGMFSTLYGTQESAMTSIYRSTHPHLPNAPCTESSGVLKNVSHLPGSGLLSENTYGIVGAMAESMRSSGSQSMYRSGSNLREPQVPEPNVRRVSHSDSGTNTLPSCTNYNVAKISPETNIVPQKPNSEMIRSQLGPAVFNYSMLDGPTPITMSLMAASALHSADNMGLPFYQPYNSQIEDGLSQHTGFNNSLIGSVGGRRCTVTDVLTADMSVSALYIHELFHRRRQQRQNHDSSRGYSSQRGMTGSTPGADPGNNKTFPSTQSSNPLGVGVYSTSGYLPSYQLPHVSFAPTTFTSNSATLPESRNTVERGSLYPTSPSCEPGIIRTPSDGRRIPSAHFTDVTEEDDENVGTPRSCRDTNVSAYITGNESHIIRYPSGQITTGGGIITLSGSPSVRPQHGLSYQNIQQTSDPSLGSVPNIDSDPVWPDLPPTNC</sequence>
<dbReference type="CTD" id="79065"/>
<dbReference type="GO" id="GO:0034497">
    <property type="term" value="P:protein localization to phagophore assembly site"/>
    <property type="evidence" value="ECO:0007669"/>
    <property type="project" value="TreeGrafter"/>
</dbReference>
<evidence type="ECO:0000313" key="12">
    <source>
        <dbReference type="EMBL" id="KAH9583522.1"/>
    </source>
</evidence>
<evidence type="ECO:0000256" key="8">
    <source>
        <dbReference type="ARBA" id="ARBA00023055"/>
    </source>
</evidence>
<dbReference type="GO" id="GO:0005776">
    <property type="term" value="C:autophagosome"/>
    <property type="evidence" value="ECO:0007669"/>
    <property type="project" value="TreeGrafter"/>
</dbReference>
<proteinExistence type="inferred from homology"/>
<evidence type="ECO:0000256" key="5">
    <source>
        <dbReference type="ARBA" id="ARBA00022692"/>
    </source>
</evidence>
<protein>
    <recommendedName>
        <fullName evidence="3 10">Autophagy-related protein 9</fullName>
    </recommendedName>
</protein>
<feature type="compositionally biased region" description="Polar residues" evidence="11">
    <location>
        <begin position="757"/>
        <end position="769"/>
    </location>
</feature>
<reference evidence="12" key="4">
    <citation type="journal article" date="2022" name="PLoS Pathog.">
        <title>Chromosome-level genome of Schistosoma haematobium underpins genome-wide explorations of molecular variation.</title>
        <authorList>
            <person name="Stroehlein A.J."/>
            <person name="Korhonen P.K."/>
            <person name="Lee V.V."/>
            <person name="Ralph S.A."/>
            <person name="Mentink-Kane M."/>
            <person name="You H."/>
            <person name="McManus D.P."/>
            <person name="Tchuente L.T."/>
            <person name="Stothard J.R."/>
            <person name="Kaur P."/>
            <person name="Dudchenko O."/>
            <person name="Aiden E.L."/>
            <person name="Yang B."/>
            <person name="Yang H."/>
            <person name="Emery A.M."/>
            <person name="Webster B.L."/>
            <person name="Brindley P.J."/>
            <person name="Rollinson D."/>
            <person name="Chang B.C.H."/>
            <person name="Gasser R.B."/>
            <person name="Young N.D."/>
        </authorList>
    </citation>
    <scope>NUCLEOTIDE SEQUENCE</scope>
</reference>
<feature type="compositionally biased region" description="Polar residues" evidence="11">
    <location>
        <begin position="897"/>
        <end position="909"/>
    </location>
</feature>
<keyword evidence="8 10" id="KW-0445">Lipid transport</keyword>
<name>A0A922INH4_SCHHA</name>
<dbReference type="GO" id="GO:0034727">
    <property type="term" value="P:piecemeal microautophagy of the nucleus"/>
    <property type="evidence" value="ECO:0007669"/>
    <property type="project" value="TreeGrafter"/>
</dbReference>
<evidence type="ECO:0000256" key="10">
    <source>
        <dbReference type="RuleBase" id="RU364027"/>
    </source>
</evidence>
<reference evidence="12" key="1">
    <citation type="journal article" date="2012" name="Nat. Genet.">
        <title>Whole-genome sequence of Schistosoma haematobium.</title>
        <authorList>
            <person name="Young N.D."/>
            <person name="Jex A.R."/>
            <person name="Li B."/>
            <person name="Liu S."/>
            <person name="Yang L."/>
            <person name="Xiong Z."/>
            <person name="Li Y."/>
            <person name="Cantacessi C."/>
            <person name="Hall R.S."/>
            <person name="Xu X."/>
            <person name="Chen F."/>
            <person name="Wu X."/>
            <person name="Zerlotini A."/>
            <person name="Oliveira G."/>
            <person name="Hofmann A."/>
            <person name="Zhang G."/>
            <person name="Fang X."/>
            <person name="Kang Y."/>
            <person name="Campbell B.E."/>
            <person name="Loukas A."/>
            <person name="Ranganathan S."/>
            <person name="Rollinson D."/>
            <person name="Rinaldi G."/>
            <person name="Brindley P.J."/>
            <person name="Yang H."/>
            <person name="Wang J."/>
            <person name="Wang J."/>
            <person name="Gasser R.B."/>
        </authorList>
    </citation>
    <scope>NUCLEOTIDE SEQUENCE</scope>
</reference>
<keyword evidence="4 10" id="KW-0813">Transport</keyword>
<dbReference type="Pfam" id="PF04109">
    <property type="entry name" value="ATG9"/>
    <property type="match status" value="1"/>
</dbReference>
<dbReference type="GO" id="GO:0006869">
    <property type="term" value="P:lipid transport"/>
    <property type="evidence" value="ECO:0007669"/>
    <property type="project" value="UniProtKB-KW"/>
</dbReference>
<feature type="region of interest" description="Disordered" evidence="11">
    <location>
        <begin position="730"/>
        <end position="769"/>
    </location>
</feature>
<feature type="transmembrane region" description="Helical" evidence="10">
    <location>
        <begin position="368"/>
        <end position="390"/>
    </location>
</feature>
<feature type="compositionally biased region" description="Polar residues" evidence="11">
    <location>
        <begin position="957"/>
        <end position="966"/>
    </location>
</feature>
<feature type="region of interest" description="Disordered" evidence="11">
    <location>
        <begin position="523"/>
        <end position="590"/>
    </location>
</feature>
<dbReference type="GO" id="GO:0061709">
    <property type="term" value="P:reticulophagy"/>
    <property type="evidence" value="ECO:0007669"/>
    <property type="project" value="TreeGrafter"/>
</dbReference>
<feature type="compositionally biased region" description="Polar residues" evidence="11">
    <location>
        <begin position="916"/>
        <end position="928"/>
    </location>
</feature>
<gene>
    <name evidence="12" type="primary">ATG9A</name>
    <name evidence="12" type="ORF">MS3_00007891</name>
</gene>
<reference evidence="12" key="3">
    <citation type="submission" date="2021-06" db="EMBL/GenBank/DDBJ databases">
        <title>Chromosome-level genome assembly for S. haematobium.</title>
        <authorList>
            <person name="Stroehlein A.J."/>
        </authorList>
    </citation>
    <scope>NUCLEOTIDE SEQUENCE</scope>
</reference>
<dbReference type="PANTHER" id="PTHR13038:SF10">
    <property type="entry name" value="AUTOPHAGY-RELATED PROTEIN 9"/>
    <property type="match status" value="1"/>
</dbReference>
<feature type="transmembrane region" description="Helical" evidence="10">
    <location>
        <begin position="397"/>
        <end position="418"/>
    </location>
</feature>
<reference evidence="12" key="2">
    <citation type="journal article" date="2019" name="Gigascience">
        <title>High-quality Schistosoma haematobium genome achieved by single-molecule and long-range sequencing.</title>
        <authorList>
            <person name="Stroehlein A.J."/>
            <person name="Korhonen P.K."/>
            <person name="Chong T.M."/>
            <person name="Lim Y.L."/>
            <person name="Chan K.G."/>
            <person name="Webster B."/>
            <person name="Rollinson D."/>
            <person name="Brindley P.J."/>
            <person name="Gasser R.B."/>
            <person name="Young N.D."/>
        </authorList>
    </citation>
    <scope>NUCLEOTIDE SEQUENCE</scope>
</reference>